<comment type="caution">
    <text evidence="6">The sequence shown here is derived from an EMBL/GenBank/DDBJ whole genome shotgun (WGS) entry which is preliminary data.</text>
</comment>
<sequence>MRHSLYWDDFSRRIAETTEAVRNDTSLPVRRVAVFITESCNFKCQYCKAYRSSDFMSQEVFEKIVDKHKDAIIHITGGEPSTVKWLYPYLESRPDVRFNLNTNAFIMPPLVVKRLKVSLDSCNENKWDALVGRKGAFQKVVKNIKEASKSVVTSVTFTLTHSNMGEVLDFIAFANREFPNLYALFFSIYKGKDSSFAFTAEDSEFFFNELRPKMLKILDKESRALLEETLDEKLRLIQGVRFPENSLDKPCYISMSERVYQHDGSEFSCSHLYRDGVIQNGFLKHANCEYGCNRRLVAFNEEVEKRLN</sequence>
<evidence type="ECO:0000256" key="2">
    <source>
        <dbReference type="ARBA" id="ARBA00022723"/>
    </source>
</evidence>
<accession>A0A0F9S9J0</accession>
<evidence type="ECO:0000259" key="5">
    <source>
        <dbReference type="Pfam" id="PF04055"/>
    </source>
</evidence>
<evidence type="ECO:0000313" key="6">
    <source>
        <dbReference type="EMBL" id="KKN58927.1"/>
    </source>
</evidence>
<dbReference type="GO" id="GO:0003824">
    <property type="term" value="F:catalytic activity"/>
    <property type="evidence" value="ECO:0007669"/>
    <property type="project" value="InterPro"/>
</dbReference>
<dbReference type="GO" id="GO:0046872">
    <property type="term" value="F:metal ion binding"/>
    <property type="evidence" value="ECO:0007669"/>
    <property type="project" value="UniProtKB-KW"/>
</dbReference>
<keyword evidence="4" id="KW-0411">Iron-sulfur</keyword>
<dbReference type="EMBL" id="LAZR01000745">
    <property type="protein sequence ID" value="KKN58927.1"/>
    <property type="molecule type" value="Genomic_DNA"/>
</dbReference>
<dbReference type="InterPro" id="IPR058240">
    <property type="entry name" value="rSAM_sf"/>
</dbReference>
<dbReference type="PANTHER" id="PTHR11228:SF7">
    <property type="entry name" value="PQQA PEPTIDE CYCLASE"/>
    <property type="match status" value="1"/>
</dbReference>
<evidence type="ECO:0000256" key="1">
    <source>
        <dbReference type="ARBA" id="ARBA00022691"/>
    </source>
</evidence>
<proteinExistence type="predicted"/>
<dbReference type="AlphaFoldDB" id="A0A0F9S9J0"/>
<protein>
    <recommendedName>
        <fullName evidence="5">Radical SAM core domain-containing protein</fullName>
    </recommendedName>
</protein>
<organism evidence="6">
    <name type="scientific">marine sediment metagenome</name>
    <dbReference type="NCBI Taxonomy" id="412755"/>
    <lineage>
        <taxon>unclassified sequences</taxon>
        <taxon>metagenomes</taxon>
        <taxon>ecological metagenomes</taxon>
    </lineage>
</organism>
<dbReference type="InterPro" id="IPR007197">
    <property type="entry name" value="rSAM"/>
</dbReference>
<feature type="domain" description="Radical SAM core" evidence="5">
    <location>
        <begin position="35"/>
        <end position="173"/>
    </location>
</feature>
<dbReference type="InterPro" id="IPR050377">
    <property type="entry name" value="Radical_SAM_PqqE_MftC-like"/>
</dbReference>
<dbReference type="SFLD" id="SFLDS00029">
    <property type="entry name" value="Radical_SAM"/>
    <property type="match status" value="1"/>
</dbReference>
<keyword evidence="3" id="KW-0408">Iron</keyword>
<keyword evidence="1" id="KW-0949">S-adenosyl-L-methionine</keyword>
<keyword evidence="2" id="KW-0479">Metal-binding</keyword>
<dbReference type="Gene3D" id="3.20.20.70">
    <property type="entry name" value="Aldolase class I"/>
    <property type="match status" value="1"/>
</dbReference>
<evidence type="ECO:0000256" key="3">
    <source>
        <dbReference type="ARBA" id="ARBA00023004"/>
    </source>
</evidence>
<gene>
    <name evidence="6" type="ORF">LCGC14_0547290</name>
</gene>
<reference evidence="6" key="1">
    <citation type="journal article" date="2015" name="Nature">
        <title>Complex archaea that bridge the gap between prokaryotes and eukaryotes.</title>
        <authorList>
            <person name="Spang A."/>
            <person name="Saw J.H."/>
            <person name="Jorgensen S.L."/>
            <person name="Zaremba-Niedzwiedzka K."/>
            <person name="Martijn J."/>
            <person name="Lind A.E."/>
            <person name="van Eijk R."/>
            <person name="Schleper C."/>
            <person name="Guy L."/>
            <person name="Ettema T.J."/>
        </authorList>
    </citation>
    <scope>NUCLEOTIDE SEQUENCE</scope>
</reference>
<dbReference type="SUPFAM" id="SSF102114">
    <property type="entry name" value="Radical SAM enzymes"/>
    <property type="match status" value="1"/>
</dbReference>
<dbReference type="SFLD" id="SFLDG01067">
    <property type="entry name" value="SPASM/twitch_domain_containing"/>
    <property type="match status" value="1"/>
</dbReference>
<dbReference type="Pfam" id="PF04055">
    <property type="entry name" value="Radical_SAM"/>
    <property type="match status" value="1"/>
</dbReference>
<dbReference type="CDD" id="cd01335">
    <property type="entry name" value="Radical_SAM"/>
    <property type="match status" value="1"/>
</dbReference>
<name>A0A0F9S9J0_9ZZZZ</name>
<dbReference type="GO" id="GO:0051536">
    <property type="term" value="F:iron-sulfur cluster binding"/>
    <property type="evidence" value="ECO:0007669"/>
    <property type="project" value="UniProtKB-KW"/>
</dbReference>
<dbReference type="InterPro" id="IPR013785">
    <property type="entry name" value="Aldolase_TIM"/>
</dbReference>
<dbReference type="PANTHER" id="PTHR11228">
    <property type="entry name" value="RADICAL SAM DOMAIN PROTEIN"/>
    <property type="match status" value="1"/>
</dbReference>
<evidence type="ECO:0000256" key="4">
    <source>
        <dbReference type="ARBA" id="ARBA00023014"/>
    </source>
</evidence>